<name>A0A2S2P8L9_SCHGA</name>
<dbReference type="AlphaFoldDB" id="A0A2S2P8L9"/>
<protein>
    <submittedName>
        <fullName evidence="1">Uncharacterized protein</fullName>
    </submittedName>
</protein>
<sequence length="100" mass="11980">MMYCCVPRVVHSVSPRYKPSKIFGCDVLKYTLNSFKMQFQVWCYKQNIMWTDHTKLFCLDYLPKYMDLLHNEVLNNKSPIWSMKYKKSAVKIKIIELDSS</sequence>
<organism evidence="1">
    <name type="scientific">Schizaphis graminum</name>
    <name type="common">Green bug aphid</name>
    <dbReference type="NCBI Taxonomy" id="13262"/>
    <lineage>
        <taxon>Eukaryota</taxon>
        <taxon>Metazoa</taxon>
        <taxon>Ecdysozoa</taxon>
        <taxon>Arthropoda</taxon>
        <taxon>Hexapoda</taxon>
        <taxon>Insecta</taxon>
        <taxon>Pterygota</taxon>
        <taxon>Neoptera</taxon>
        <taxon>Paraneoptera</taxon>
        <taxon>Hemiptera</taxon>
        <taxon>Sternorrhyncha</taxon>
        <taxon>Aphidomorpha</taxon>
        <taxon>Aphidoidea</taxon>
        <taxon>Aphididae</taxon>
        <taxon>Aphidini</taxon>
        <taxon>Schizaphis</taxon>
    </lineage>
</organism>
<reference evidence="1" key="1">
    <citation type="submission" date="2018-04" db="EMBL/GenBank/DDBJ databases">
        <title>Transcriptome of Schizaphis graminum biotype I.</title>
        <authorList>
            <person name="Scully E.D."/>
            <person name="Geib S.M."/>
            <person name="Palmer N.A."/>
            <person name="Koch K."/>
            <person name="Bradshaw J."/>
            <person name="Heng-Moss T."/>
            <person name="Sarath G."/>
        </authorList>
    </citation>
    <scope>NUCLEOTIDE SEQUENCE</scope>
</reference>
<proteinExistence type="predicted"/>
<gene>
    <name evidence="1" type="ORF">g.56362</name>
</gene>
<evidence type="ECO:0000313" key="1">
    <source>
        <dbReference type="EMBL" id="MBY25799.1"/>
    </source>
</evidence>
<accession>A0A2S2P8L9</accession>
<dbReference type="EMBL" id="GGMR01013180">
    <property type="protein sequence ID" value="MBY25799.1"/>
    <property type="molecule type" value="Transcribed_RNA"/>
</dbReference>